<evidence type="ECO:0000256" key="5">
    <source>
        <dbReference type="PIRSR" id="PIRSR000097-3"/>
    </source>
</evidence>
<dbReference type="PANTHER" id="PTHR43827">
    <property type="entry name" value="2,5-DIKETO-D-GLUCONIC ACID REDUCTASE"/>
    <property type="match status" value="1"/>
</dbReference>
<gene>
    <name evidence="7" type="ORF">CAPTEDRAFT_102231</name>
</gene>
<dbReference type="EMBL" id="KB295685">
    <property type="protein sequence ID" value="ELU12777.1"/>
    <property type="molecule type" value="Genomic_DNA"/>
</dbReference>
<dbReference type="InterPro" id="IPR020471">
    <property type="entry name" value="AKR"/>
</dbReference>
<feature type="site" description="Lowers pKa of active site Tyr" evidence="5">
    <location>
        <position position="85"/>
    </location>
</feature>
<dbReference type="EMBL" id="AMQN01005326">
    <property type="status" value="NOT_ANNOTATED_CDS"/>
    <property type="molecule type" value="Genomic_DNA"/>
</dbReference>
<dbReference type="InterPro" id="IPR036812">
    <property type="entry name" value="NAD(P)_OxRdtase_dom_sf"/>
</dbReference>
<dbReference type="OrthoDB" id="416253at2759"/>
<dbReference type="Proteomes" id="UP000014760">
    <property type="component" value="Unassembled WGS sequence"/>
</dbReference>
<reference evidence="8" key="3">
    <citation type="submission" date="2015-06" db="UniProtKB">
        <authorList>
            <consortium name="EnsemblMetazoa"/>
        </authorList>
    </citation>
    <scope>IDENTIFICATION</scope>
</reference>
<evidence type="ECO:0000256" key="2">
    <source>
        <dbReference type="ARBA" id="ARBA00023002"/>
    </source>
</evidence>
<reference evidence="7 9" key="2">
    <citation type="journal article" date="2013" name="Nature">
        <title>Insights into bilaterian evolution from three spiralian genomes.</title>
        <authorList>
            <person name="Simakov O."/>
            <person name="Marletaz F."/>
            <person name="Cho S.J."/>
            <person name="Edsinger-Gonzales E."/>
            <person name="Havlak P."/>
            <person name="Hellsten U."/>
            <person name="Kuo D.H."/>
            <person name="Larsson T."/>
            <person name="Lv J."/>
            <person name="Arendt D."/>
            <person name="Savage R."/>
            <person name="Osoegawa K."/>
            <person name="de Jong P."/>
            <person name="Grimwood J."/>
            <person name="Chapman J.A."/>
            <person name="Shapiro H."/>
            <person name="Aerts A."/>
            <person name="Otillar R.P."/>
            <person name="Terry A.Y."/>
            <person name="Boore J.L."/>
            <person name="Grigoriev I.V."/>
            <person name="Lindberg D.R."/>
            <person name="Seaver E.C."/>
            <person name="Weisblat D.A."/>
            <person name="Putnam N.H."/>
            <person name="Rokhsar D.S."/>
        </authorList>
    </citation>
    <scope>NUCLEOTIDE SEQUENCE</scope>
    <source>
        <strain evidence="7 9">I ESC-2004</strain>
    </source>
</reference>
<dbReference type="Gene3D" id="3.20.20.100">
    <property type="entry name" value="NADP-dependent oxidoreductase domain"/>
    <property type="match status" value="1"/>
</dbReference>
<evidence type="ECO:0000313" key="8">
    <source>
        <dbReference type="EnsemblMetazoa" id="CapteP102231"/>
    </source>
</evidence>
<dbReference type="CDD" id="cd19071">
    <property type="entry name" value="AKR_AKR1-5-like"/>
    <property type="match status" value="1"/>
</dbReference>
<dbReference type="STRING" id="283909.R7V2S6"/>
<dbReference type="FunFam" id="3.20.20.100:FF:000015">
    <property type="entry name" value="Oxidoreductase, aldo/keto reductase family"/>
    <property type="match status" value="1"/>
</dbReference>
<keyword evidence="2" id="KW-0560">Oxidoreductase</keyword>
<evidence type="ECO:0000256" key="1">
    <source>
        <dbReference type="ARBA" id="ARBA00007905"/>
    </source>
</evidence>
<name>R7V2S6_CAPTE</name>
<protein>
    <recommendedName>
        <fullName evidence="6">NADP-dependent oxidoreductase domain-containing protein</fullName>
    </recommendedName>
</protein>
<comment type="similarity">
    <text evidence="1">Belongs to the aldo/keto reductase family.</text>
</comment>
<dbReference type="PRINTS" id="PR00069">
    <property type="entry name" value="ALDKETRDTASE"/>
</dbReference>
<reference evidence="9" key="1">
    <citation type="submission" date="2012-12" db="EMBL/GenBank/DDBJ databases">
        <authorList>
            <person name="Hellsten U."/>
            <person name="Grimwood J."/>
            <person name="Chapman J.A."/>
            <person name="Shapiro H."/>
            <person name="Aerts A."/>
            <person name="Otillar R.P."/>
            <person name="Terry A.Y."/>
            <person name="Boore J.L."/>
            <person name="Simakov O."/>
            <person name="Marletaz F."/>
            <person name="Cho S.-J."/>
            <person name="Edsinger-Gonzales E."/>
            <person name="Havlak P."/>
            <person name="Kuo D.-H."/>
            <person name="Larsson T."/>
            <person name="Lv J."/>
            <person name="Arendt D."/>
            <person name="Savage R."/>
            <person name="Osoegawa K."/>
            <person name="de Jong P."/>
            <person name="Lindberg D.R."/>
            <person name="Seaver E.C."/>
            <person name="Weisblat D.A."/>
            <person name="Putnam N.H."/>
            <person name="Grigoriev I.V."/>
            <person name="Rokhsar D.S."/>
        </authorList>
    </citation>
    <scope>NUCLEOTIDE SEQUENCE</scope>
    <source>
        <strain evidence="9">I ESC-2004</strain>
    </source>
</reference>
<feature type="active site" description="Proton donor" evidence="3">
    <location>
        <position position="60"/>
    </location>
</feature>
<organism evidence="7">
    <name type="scientific">Capitella teleta</name>
    <name type="common">Polychaete worm</name>
    <dbReference type="NCBI Taxonomy" id="283909"/>
    <lineage>
        <taxon>Eukaryota</taxon>
        <taxon>Metazoa</taxon>
        <taxon>Spiralia</taxon>
        <taxon>Lophotrochozoa</taxon>
        <taxon>Annelida</taxon>
        <taxon>Polychaeta</taxon>
        <taxon>Sedentaria</taxon>
        <taxon>Scolecida</taxon>
        <taxon>Capitellidae</taxon>
        <taxon>Capitella</taxon>
    </lineage>
</organism>
<evidence type="ECO:0000259" key="6">
    <source>
        <dbReference type="Pfam" id="PF00248"/>
    </source>
</evidence>
<dbReference type="GO" id="GO:0016491">
    <property type="term" value="F:oxidoreductase activity"/>
    <property type="evidence" value="ECO:0007669"/>
    <property type="project" value="UniProtKB-KW"/>
</dbReference>
<feature type="domain" description="NADP-dependent oxidoreductase" evidence="6">
    <location>
        <begin position="26"/>
        <end position="269"/>
    </location>
</feature>
<keyword evidence="9" id="KW-1185">Reference proteome</keyword>
<sequence length="274" mass="30754">MTAAHIAKSLTSTVTLNDGVIMPLFGYGTYKLNDNKQETEKVVLQALKCGHRLLDTAQFYKNEEEVGTGVRKSGLNRKDIFVVTKVWFTNMGREKCIESVNESLKKLDIEYIDLILMHTPCKNGKSVETYTALQEFKEKGLVRSVGVSNFGIQHIEGLIAAGCPLPSVNQIELNTYFRQKEIVDYCRKKNIAVMGFSPLAKAKKGFENEVITSIANKHKKSVAQVMIRWSVQNGFITIPKSSREERINENADVFDFSLEETDLAAIVSIGSYRC</sequence>
<proteinExistence type="inferred from homology"/>
<evidence type="ECO:0000313" key="7">
    <source>
        <dbReference type="EMBL" id="ELU12777.1"/>
    </source>
</evidence>
<dbReference type="InterPro" id="IPR018170">
    <property type="entry name" value="Aldo/ket_reductase_CS"/>
</dbReference>
<dbReference type="PIRSF" id="PIRSF000097">
    <property type="entry name" value="AKR"/>
    <property type="match status" value="1"/>
</dbReference>
<dbReference type="Pfam" id="PF00248">
    <property type="entry name" value="Aldo_ket_red"/>
    <property type="match status" value="1"/>
</dbReference>
<dbReference type="EnsemblMetazoa" id="CapteT102231">
    <property type="protein sequence ID" value="CapteP102231"/>
    <property type="gene ID" value="CapteG102231"/>
</dbReference>
<dbReference type="HOGENOM" id="CLU_023205_0_1_1"/>
<dbReference type="PROSITE" id="PS00062">
    <property type="entry name" value="ALDOKETO_REDUCTASE_2"/>
    <property type="match status" value="1"/>
</dbReference>
<evidence type="ECO:0000313" key="9">
    <source>
        <dbReference type="Proteomes" id="UP000014760"/>
    </source>
</evidence>
<dbReference type="InterPro" id="IPR023210">
    <property type="entry name" value="NADP_OxRdtase_dom"/>
</dbReference>
<dbReference type="OMA" id="ACATNQV"/>
<evidence type="ECO:0000256" key="3">
    <source>
        <dbReference type="PIRSR" id="PIRSR000097-1"/>
    </source>
</evidence>
<evidence type="ECO:0000256" key="4">
    <source>
        <dbReference type="PIRSR" id="PIRSR000097-2"/>
    </source>
</evidence>
<accession>R7V2S6</accession>
<feature type="binding site" evidence="4">
    <location>
        <position position="118"/>
    </location>
    <ligand>
        <name>substrate</name>
    </ligand>
</feature>
<dbReference type="AlphaFoldDB" id="R7V2S6"/>
<dbReference type="SUPFAM" id="SSF51430">
    <property type="entry name" value="NAD(P)-linked oxidoreductase"/>
    <property type="match status" value="1"/>
</dbReference>
<dbReference type="PANTHER" id="PTHR43827:SF13">
    <property type="entry name" value="ALDO_KETO REDUCTASE FAMILY PROTEIN"/>
    <property type="match status" value="1"/>
</dbReference>